<dbReference type="RefSeq" id="WP_311514547.1">
    <property type="nucleotide sequence ID" value="NZ_JAVREP010000036.1"/>
</dbReference>
<evidence type="ECO:0000313" key="2">
    <source>
        <dbReference type="Proteomes" id="UP001183390"/>
    </source>
</evidence>
<dbReference type="EMBL" id="JAVREP010000036">
    <property type="protein sequence ID" value="MDT0332114.1"/>
    <property type="molecule type" value="Genomic_DNA"/>
</dbReference>
<name>A0ABU2MHC3_9ACTN</name>
<evidence type="ECO:0000313" key="1">
    <source>
        <dbReference type="EMBL" id="MDT0332114.1"/>
    </source>
</evidence>
<proteinExistence type="predicted"/>
<dbReference type="Proteomes" id="UP001183390">
    <property type="component" value="Unassembled WGS sequence"/>
</dbReference>
<protein>
    <submittedName>
        <fullName evidence="1">Uncharacterized protein</fullName>
    </submittedName>
</protein>
<gene>
    <name evidence="1" type="ORF">RM479_27205</name>
</gene>
<sequence>MDRATYAAVTDLCARLAGRVGDDLLETVRTHYACGEPYLAESALVLTLAYEGIGLTGAERALLVPTLDPDGLADLARVPHVERAPGPFYRFTPRGPADAPDPGSLSGVWAEVAPAHGGVVLYRAWREPLPGAPDAARWAYLLSVRADADPLAAQAGLCSTAHVRLRDTSPLEVLAEGVVVRPYQAALVAGAVEVWSARAGPWRGVSRFP</sequence>
<reference evidence="2" key="1">
    <citation type="submission" date="2023-07" db="EMBL/GenBank/DDBJ databases">
        <title>30 novel species of actinomycetes from the DSMZ collection.</title>
        <authorList>
            <person name="Nouioui I."/>
        </authorList>
    </citation>
    <scope>NUCLEOTIDE SEQUENCE [LARGE SCALE GENOMIC DNA]</scope>
    <source>
        <strain evidence="2">DSM 44743</strain>
    </source>
</reference>
<organism evidence="1 2">
    <name type="scientific">Nocardiopsis lambiniae</name>
    <dbReference type="NCBI Taxonomy" id="3075539"/>
    <lineage>
        <taxon>Bacteria</taxon>
        <taxon>Bacillati</taxon>
        <taxon>Actinomycetota</taxon>
        <taxon>Actinomycetes</taxon>
        <taxon>Streptosporangiales</taxon>
        <taxon>Nocardiopsidaceae</taxon>
        <taxon>Nocardiopsis</taxon>
    </lineage>
</organism>
<comment type="caution">
    <text evidence="1">The sequence shown here is derived from an EMBL/GenBank/DDBJ whole genome shotgun (WGS) entry which is preliminary data.</text>
</comment>
<keyword evidence="2" id="KW-1185">Reference proteome</keyword>
<accession>A0ABU2MHC3</accession>